<reference evidence="1" key="1">
    <citation type="journal article" date="2015" name="Front. Microbiol.">
        <title>Combining genomic sequencing methods to explore viral diversity and reveal potential virus-host interactions.</title>
        <authorList>
            <person name="Chow C.E."/>
            <person name="Winget D.M."/>
            <person name="White R.A.III."/>
            <person name="Hallam S.J."/>
            <person name="Suttle C.A."/>
        </authorList>
    </citation>
    <scope>NUCLEOTIDE SEQUENCE</scope>
    <source>
        <strain evidence="1">Oxic1_5</strain>
    </source>
</reference>
<sequence>MKNQKIYIIQHVAKCGGTTVRKWLEKHYSLDDELLLLFNAPIYQGLSPFAGVDSITEKLLSEEVKKRKNIKVVFGHKVSLSTMKRVFPDRELVVITMTRNPVDVLVSQFNDYRSHILREVRRGKLYECSDKGFLEWYQNEKINNALVVAYSRLLLNCPPKDVGKKLQEIDYVMHTPTLNQDMKWLAKELDIPEDFEPRNSAQFNLGQYAENVYRIQPEIRQDFLEKGKVGQQLYMLMMKRRNEILEA</sequence>
<protein>
    <recommendedName>
        <fullName evidence="2">Sulfotransferase family protein</fullName>
    </recommendedName>
</protein>
<accession>A0A0F7L9H2</accession>
<dbReference type="GO" id="GO:0016020">
    <property type="term" value="C:membrane"/>
    <property type="evidence" value="ECO:0007669"/>
    <property type="project" value="InterPro"/>
</dbReference>
<dbReference type="EMBL" id="KR029600">
    <property type="protein sequence ID" value="AKH48017.1"/>
    <property type="molecule type" value="Genomic_DNA"/>
</dbReference>
<dbReference type="GO" id="GO:0008146">
    <property type="term" value="F:sulfotransferase activity"/>
    <property type="evidence" value="ECO:0007669"/>
    <property type="project" value="InterPro"/>
</dbReference>
<proteinExistence type="predicted"/>
<dbReference type="InterPro" id="IPR005331">
    <property type="entry name" value="Sulfotransferase"/>
</dbReference>
<evidence type="ECO:0008006" key="2">
    <source>
        <dbReference type="Google" id="ProtNLM"/>
    </source>
</evidence>
<reference evidence="1" key="2">
    <citation type="submission" date="2015-03" db="EMBL/GenBank/DDBJ databases">
        <authorList>
            <person name="Chow C.-E.T."/>
            <person name="Winget D.M."/>
            <person name="White R.A.III."/>
            <person name="Hallam S.J."/>
            <person name="Suttle C.A."/>
        </authorList>
    </citation>
    <scope>NUCLEOTIDE SEQUENCE</scope>
    <source>
        <strain evidence="1">Oxic1_5</strain>
    </source>
</reference>
<organism evidence="1">
    <name type="scientific">uncultured marine virus</name>
    <dbReference type="NCBI Taxonomy" id="186617"/>
    <lineage>
        <taxon>Viruses</taxon>
        <taxon>environmental samples</taxon>
    </lineage>
</organism>
<dbReference type="InterPro" id="IPR027417">
    <property type="entry name" value="P-loop_NTPase"/>
</dbReference>
<evidence type="ECO:0000313" key="1">
    <source>
        <dbReference type="EMBL" id="AKH48017.1"/>
    </source>
</evidence>
<dbReference type="SUPFAM" id="SSF52540">
    <property type="entry name" value="P-loop containing nucleoside triphosphate hydrolases"/>
    <property type="match status" value="1"/>
</dbReference>
<dbReference type="Gene3D" id="3.40.50.300">
    <property type="entry name" value="P-loop containing nucleotide triphosphate hydrolases"/>
    <property type="match status" value="1"/>
</dbReference>
<dbReference type="Pfam" id="PF03567">
    <property type="entry name" value="Sulfotransfer_2"/>
    <property type="match status" value="1"/>
</dbReference>
<name>A0A0F7L9H2_9VIRU</name>